<evidence type="ECO:0000256" key="1">
    <source>
        <dbReference type="SAM" id="SignalP"/>
    </source>
</evidence>
<gene>
    <name evidence="2" type="primary">peaD</name>
    <name evidence="2" type="ORF">AB5I84_11760</name>
</gene>
<dbReference type="Proteomes" id="UP001562065">
    <property type="component" value="Unassembled WGS sequence"/>
</dbReference>
<keyword evidence="1" id="KW-0732">Signal</keyword>
<dbReference type="PANTHER" id="PTHR47197:SF3">
    <property type="entry name" value="DIHYDRO-HEME D1 DEHYDROGENASE"/>
    <property type="match status" value="1"/>
</dbReference>
<reference evidence="2 3" key="1">
    <citation type="submission" date="2024-07" db="EMBL/GenBank/DDBJ databases">
        <authorList>
            <person name="Ren Q."/>
        </authorList>
    </citation>
    <scope>NUCLEOTIDE SEQUENCE [LARGE SCALE GENOMIC DNA]</scope>
    <source>
        <strain evidence="2 3">REN37</strain>
    </source>
</reference>
<name>A0ABV4AJX0_9GAMM</name>
<accession>A0ABV4AJX0</accession>
<protein>
    <submittedName>
        <fullName evidence="2">Quinohemoprotein amine dehydrogenase subunit beta</fullName>
    </submittedName>
</protein>
<organism evidence="2 3">
    <name type="scientific">Isoalcanivorax beigongshangi</name>
    <dbReference type="NCBI Taxonomy" id="3238810"/>
    <lineage>
        <taxon>Bacteria</taxon>
        <taxon>Pseudomonadati</taxon>
        <taxon>Pseudomonadota</taxon>
        <taxon>Gammaproteobacteria</taxon>
        <taxon>Oceanospirillales</taxon>
        <taxon>Alcanivoracaceae</taxon>
        <taxon>Isoalcanivorax</taxon>
    </lineage>
</organism>
<dbReference type="EMBL" id="JBGCUO010000002">
    <property type="protein sequence ID" value="MEY1662827.1"/>
    <property type="molecule type" value="Genomic_DNA"/>
</dbReference>
<dbReference type="InterPro" id="IPR051200">
    <property type="entry name" value="Host-pathogen_enzymatic-act"/>
</dbReference>
<dbReference type="InterPro" id="IPR011044">
    <property type="entry name" value="Quino_amine_DH_bsu"/>
</dbReference>
<dbReference type="InterPro" id="IPR015943">
    <property type="entry name" value="WD40/YVTN_repeat-like_dom_sf"/>
</dbReference>
<keyword evidence="3" id="KW-1185">Reference proteome</keyword>
<dbReference type="PANTHER" id="PTHR47197">
    <property type="entry name" value="PROTEIN NIRF"/>
    <property type="match status" value="1"/>
</dbReference>
<dbReference type="NCBIfam" id="TIGR03907">
    <property type="entry name" value="QH_beta"/>
    <property type="match status" value="1"/>
</dbReference>
<feature type="signal peptide" evidence="1">
    <location>
        <begin position="1"/>
        <end position="25"/>
    </location>
</feature>
<evidence type="ECO:0000313" key="3">
    <source>
        <dbReference type="Proteomes" id="UP001562065"/>
    </source>
</evidence>
<dbReference type="InterPro" id="IPR023879">
    <property type="entry name" value="QH-AmDH_bsu"/>
</dbReference>
<evidence type="ECO:0000313" key="2">
    <source>
        <dbReference type="EMBL" id="MEY1662827.1"/>
    </source>
</evidence>
<proteinExistence type="predicted"/>
<comment type="caution">
    <text evidence="2">The sequence shown here is derived from an EMBL/GenBank/DDBJ whole genome shotgun (WGS) entry which is preliminary data.</text>
</comment>
<sequence>MLKNKKIAAVALTALLTLGSAAATAADTSARKLIRGHEYLAIANAPSNLTVIDVKTDKVFKECEMPDRFGPGTMFISPDKTRAYVLNNHFTTVYGVELDTCKTVFKADLNINPGERVRSMFSFTVSADGKEIYAVANPTKVNLDHYVVQQPRLQVYSTDAGLDAKPIRVFPAPRQLYIMQAADDGSLFVAGPDFYKVNVQTGEFTKVLDGRSWDRPGYSDPDVLYFWPNQQPNRDFSILWTAAKYNDDSESLDNAEFKYGFFNMNMKTGETETVEFATLTEVYFTGLRSQHDRNIMYGVLNRLTKYDIAKQELLAAQELDHTYYAIALSHDGKKIYLAGTFNDIGVHDADTLAKIARIDLPGGDMGIANPQVFIR</sequence>
<feature type="chain" id="PRO_5047458799" evidence="1">
    <location>
        <begin position="26"/>
        <end position="375"/>
    </location>
</feature>
<dbReference type="Gene3D" id="2.130.10.10">
    <property type="entry name" value="YVTN repeat-like/Quinoprotein amine dehydrogenase"/>
    <property type="match status" value="1"/>
</dbReference>
<dbReference type="SUPFAM" id="SSF50969">
    <property type="entry name" value="YVTN repeat-like/Quinoprotein amine dehydrogenase"/>
    <property type="match status" value="1"/>
</dbReference>
<dbReference type="RefSeq" id="WP_369456100.1">
    <property type="nucleotide sequence ID" value="NZ_JBGCUO010000002.1"/>
</dbReference>